<feature type="region of interest" description="Disordered" evidence="1">
    <location>
        <begin position="1"/>
        <end position="20"/>
    </location>
</feature>
<dbReference type="Gene3D" id="1.10.8.20">
    <property type="entry name" value="N-terminal domain of phosphatidylinositol transfer protein sec14p"/>
    <property type="match status" value="1"/>
</dbReference>
<dbReference type="InterPro" id="IPR036273">
    <property type="entry name" value="CRAL/TRIO_N_dom_sf"/>
</dbReference>
<dbReference type="SMART" id="SM01100">
    <property type="entry name" value="CRAL_TRIO_N"/>
    <property type="match status" value="1"/>
</dbReference>
<evidence type="ECO:0000259" key="2">
    <source>
        <dbReference type="PROSITE" id="PS50191"/>
    </source>
</evidence>
<protein>
    <recommendedName>
        <fullName evidence="2">CRAL-TRIO domain-containing protein</fullName>
    </recommendedName>
</protein>
<dbReference type="InterPro" id="IPR011074">
    <property type="entry name" value="CRAL/TRIO_N_dom"/>
</dbReference>
<dbReference type="AlphaFoldDB" id="A0A7I8L5T5"/>
<name>A0A7I8L5T5_SPIIN</name>
<gene>
    <name evidence="3" type="ORF">SI8410_11015830</name>
</gene>
<dbReference type="CDD" id="cd00170">
    <property type="entry name" value="SEC14"/>
    <property type="match status" value="1"/>
</dbReference>
<proteinExistence type="predicted"/>
<dbReference type="EMBL" id="LR746274">
    <property type="protein sequence ID" value="CAA7405152.1"/>
    <property type="molecule type" value="Genomic_DNA"/>
</dbReference>
<evidence type="ECO:0000256" key="1">
    <source>
        <dbReference type="SAM" id="MobiDB-lite"/>
    </source>
</evidence>
<accession>A0A7I8L5T5</accession>
<dbReference type="SMART" id="SM00516">
    <property type="entry name" value="SEC14"/>
    <property type="match status" value="1"/>
</dbReference>
<dbReference type="Proteomes" id="UP000663760">
    <property type="component" value="Chromosome 11"/>
</dbReference>
<dbReference type="PANTHER" id="PTHR46277:SF3">
    <property type="entry name" value="BINDING PROTEIN, PUTATIVE-RELATED"/>
    <property type="match status" value="1"/>
</dbReference>
<feature type="domain" description="CRAL-TRIO" evidence="2">
    <location>
        <begin position="82"/>
        <end position="244"/>
    </location>
</feature>
<evidence type="ECO:0000313" key="4">
    <source>
        <dbReference type="Proteomes" id="UP000663760"/>
    </source>
</evidence>
<dbReference type="SUPFAM" id="SSF46938">
    <property type="entry name" value="CRAL/TRIO N-terminal domain"/>
    <property type="match status" value="1"/>
</dbReference>
<organism evidence="3 4">
    <name type="scientific">Spirodela intermedia</name>
    <name type="common">Intermediate duckweed</name>
    <dbReference type="NCBI Taxonomy" id="51605"/>
    <lineage>
        <taxon>Eukaryota</taxon>
        <taxon>Viridiplantae</taxon>
        <taxon>Streptophyta</taxon>
        <taxon>Embryophyta</taxon>
        <taxon>Tracheophyta</taxon>
        <taxon>Spermatophyta</taxon>
        <taxon>Magnoliopsida</taxon>
        <taxon>Liliopsida</taxon>
        <taxon>Araceae</taxon>
        <taxon>Lemnoideae</taxon>
        <taxon>Spirodela</taxon>
    </lineage>
</organism>
<dbReference type="Gene3D" id="3.40.525.10">
    <property type="entry name" value="CRAL-TRIO lipid binding domain"/>
    <property type="match status" value="1"/>
</dbReference>
<dbReference type="PANTHER" id="PTHR46277">
    <property type="entry name" value="OS03G0850700 PROTEIN"/>
    <property type="match status" value="1"/>
</dbReference>
<dbReference type="Pfam" id="PF00650">
    <property type="entry name" value="CRAL_TRIO"/>
    <property type="match status" value="1"/>
</dbReference>
<dbReference type="PROSITE" id="PS50191">
    <property type="entry name" value="CRAL_TRIO"/>
    <property type="match status" value="1"/>
</dbReference>
<evidence type="ECO:0000313" key="3">
    <source>
        <dbReference type="EMBL" id="CAA7405152.1"/>
    </source>
</evidence>
<reference evidence="3" key="1">
    <citation type="submission" date="2020-02" db="EMBL/GenBank/DDBJ databases">
        <authorList>
            <person name="Scholz U."/>
            <person name="Mascher M."/>
            <person name="Fiebig A."/>
        </authorList>
    </citation>
    <scope>NUCLEOTIDE SEQUENCE</scope>
</reference>
<keyword evidence="4" id="KW-1185">Reference proteome</keyword>
<sequence length="248" mass="28618">MGDAGGQRMEGEAGWNGGPERKKVALMREYVEREDPAAKDVDDLTLRRFLRARDLDISKGSSLFLKYLKWRKTQVPRGFISEAEVQHELSQEKLFSQGFDKTGHPIGVIFGGRHDYSKRNIEEFRRVVVYGLDKLCTRMPVGKEKFVFIGDLEGWCYANSDIRAYLAALEIMQNYYPERLKKVFMIHVPSMFMKAWKIIYPFIDDNTKQKIVFVDDKNLKAALLEDIEESQIPDIYGGKLPLVPVQNT</sequence>
<dbReference type="InterPro" id="IPR036865">
    <property type="entry name" value="CRAL-TRIO_dom_sf"/>
</dbReference>
<dbReference type="OrthoDB" id="1434354at2759"/>
<dbReference type="SUPFAM" id="SSF52087">
    <property type="entry name" value="CRAL/TRIO domain"/>
    <property type="match status" value="1"/>
</dbReference>
<dbReference type="InterPro" id="IPR001251">
    <property type="entry name" value="CRAL-TRIO_dom"/>
</dbReference>